<name>A0A7Y4BN34_9VIBR</name>
<protein>
    <submittedName>
        <fullName evidence="1">Uncharacterized protein</fullName>
    </submittedName>
</protein>
<evidence type="ECO:0000313" key="1">
    <source>
        <dbReference type="EMBL" id="KJY77791.1"/>
    </source>
</evidence>
<sequence>MKINTMRIPCRCLIESEKFYTEKLGLNKEFGSPEEGFIGYQLENVQVLLEGEESGEFEAGRFLGFSLEVKNIHCFYETLTARDVEFTGPPEKQLWGGLMTHIVDCNKNSFSIVQVDLAE</sequence>
<accession>A0A7Y4BN34</accession>
<dbReference type="AlphaFoldDB" id="A0A7Y4BN34"/>
<dbReference type="InterPro" id="IPR004360">
    <property type="entry name" value="Glyas_Fos-R_dOase_dom"/>
</dbReference>
<dbReference type="EMBL" id="JXXR01000001">
    <property type="protein sequence ID" value="KJY77791.1"/>
    <property type="molecule type" value="Genomic_DNA"/>
</dbReference>
<dbReference type="InterPro" id="IPR029068">
    <property type="entry name" value="Glyas_Bleomycin-R_OHBP_Dase"/>
</dbReference>
<dbReference type="PROSITE" id="PS51819">
    <property type="entry name" value="VOC"/>
    <property type="match status" value="1"/>
</dbReference>
<proteinExistence type="predicted"/>
<reference evidence="1" key="1">
    <citation type="journal article" date="2015" name="BMC Genomics">
        <title>Genome mining reveals unlocked bioactive potential of marine Gram-negative bacteria.</title>
        <authorList>
            <person name="Machado H."/>
            <person name="Sonnenschein E.C."/>
            <person name="Melchiorsen J."/>
            <person name="Gram L."/>
        </authorList>
    </citation>
    <scope>NUCLEOTIDE SEQUENCE</scope>
    <source>
        <strain evidence="1">S2052</strain>
    </source>
</reference>
<dbReference type="InterPro" id="IPR037523">
    <property type="entry name" value="VOC_core"/>
</dbReference>
<gene>
    <name evidence="1" type="ORF">TW71_01805</name>
</gene>
<dbReference type="Gene3D" id="3.10.180.10">
    <property type="entry name" value="2,3-Dihydroxybiphenyl 1,2-Dioxygenase, domain 1"/>
    <property type="match status" value="1"/>
</dbReference>
<dbReference type="RefSeq" id="WP_045984779.1">
    <property type="nucleotide sequence ID" value="NZ_CP063051.1"/>
</dbReference>
<comment type="caution">
    <text evidence="1">The sequence shown here is derived from an EMBL/GenBank/DDBJ whole genome shotgun (WGS) entry which is preliminary data.</text>
</comment>
<dbReference type="Pfam" id="PF00903">
    <property type="entry name" value="Glyoxalase"/>
    <property type="match status" value="1"/>
</dbReference>
<organism evidence="1">
    <name type="scientific">Vibrio coralliilyticus</name>
    <dbReference type="NCBI Taxonomy" id="190893"/>
    <lineage>
        <taxon>Bacteria</taxon>
        <taxon>Pseudomonadati</taxon>
        <taxon>Pseudomonadota</taxon>
        <taxon>Gammaproteobacteria</taxon>
        <taxon>Vibrionales</taxon>
        <taxon>Vibrionaceae</taxon>
        <taxon>Vibrio</taxon>
    </lineage>
</organism>
<dbReference type="SUPFAM" id="SSF54593">
    <property type="entry name" value="Glyoxalase/Bleomycin resistance protein/Dihydroxybiphenyl dioxygenase"/>
    <property type="match status" value="1"/>
</dbReference>